<name>A0AC60PEN8_IXOPE</name>
<sequence length="638" mass="70442">MNPTPPLCSVESFKRESVATCGGAQTHRGSRLPCFRPCSMSENLTKLAQKIDFGKSAGDTSGDVPESPAEEQKELASFQPSLWPWDSVRTKLRHALTEVSVLCDVLNIAKQKHYMVLDPVSQEPAEHKPVAMLVAKKKALASAAAIILNGAECLRASQAEAAGRSRLMPDFHAELLHMRQNWRLKKVGGTILGDLSYRSAGSRFWQSGTFEVSKSAQALAASGASPSELSSAGPPRGSSIKVTLPSELEGISYIQVTIQKDTETIASGQLSINLPQNAFSNPETHWQQRLEAAQNVLFCRELFSQLAREAVQLQPSIPNLVVGNQITTSLFPGVQLCIGLCHRTLQDRKPALQPSRLDHKHVLEHSLHQLLREYHYSALHHATPRPASAPMGLGKRRHLAGPHAYDRQRLRDTMHSETILEKIIAQTQHVVLRLRTMYVIDQFACETKDPLVVAHWMCMSSPTHNSVKINIVSQGYETICRTPLVIHIEEHALKAICRDGRVIHLSYEPQELRYLLMCQVSQHQVNAVQTLAKFVGWKVLSTCTNAGVGPVEPVGNACSILMASPTGDKVISVRCGPQSGIEVSVSSSPQQQDFYPSTLVRDRKWHNLSGSFREVCLARMQGRSFLSKMEHLMAALTT</sequence>
<protein>
    <submittedName>
        <fullName evidence="1">Uncharacterized protein</fullName>
    </submittedName>
</protein>
<evidence type="ECO:0000313" key="1">
    <source>
        <dbReference type="EMBL" id="KAG0418460.1"/>
    </source>
</evidence>
<reference evidence="1 2" key="1">
    <citation type="journal article" date="2020" name="Cell">
        <title>Large-Scale Comparative Analyses of Tick Genomes Elucidate Their Genetic Diversity and Vector Capacities.</title>
        <authorList>
            <consortium name="Tick Genome and Microbiome Consortium (TIGMIC)"/>
            <person name="Jia N."/>
            <person name="Wang J."/>
            <person name="Shi W."/>
            <person name="Du L."/>
            <person name="Sun Y."/>
            <person name="Zhan W."/>
            <person name="Jiang J.F."/>
            <person name="Wang Q."/>
            <person name="Zhang B."/>
            <person name="Ji P."/>
            <person name="Bell-Sakyi L."/>
            <person name="Cui X.M."/>
            <person name="Yuan T.T."/>
            <person name="Jiang B.G."/>
            <person name="Yang W.F."/>
            <person name="Lam T.T."/>
            <person name="Chang Q.C."/>
            <person name="Ding S.J."/>
            <person name="Wang X.J."/>
            <person name="Zhu J.G."/>
            <person name="Ruan X.D."/>
            <person name="Zhao L."/>
            <person name="Wei J.T."/>
            <person name="Ye R.Z."/>
            <person name="Que T.C."/>
            <person name="Du C.H."/>
            <person name="Zhou Y.H."/>
            <person name="Cheng J.X."/>
            <person name="Dai P.F."/>
            <person name="Guo W.B."/>
            <person name="Han X.H."/>
            <person name="Huang E.J."/>
            <person name="Li L.F."/>
            <person name="Wei W."/>
            <person name="Gao Y.C."/>
            <person name="Liu J.Z."/>
            <person name="Shao H.Z."/>
            <person name="Wang X."/>
            <person name="Wang C.C."/>
            <person name="Yang T.C."/>
            <person name="Huo Q.B."/>
            <person name="Li W."/>
            <person name="Chen H.Y."/>
            <person name="Chen S.E."/>
            <person name="Zhou L.G."/>
            <person name="Ni X.B."/>
            <person name="Tian J.H."/>
            <person name="Sheng Y."/>
            <person name="Liu T."/>
            <person name="Pan Y.S."/>
            <person name="Xia L.Y."/>
            <person name="Li J."/>
            <person name="Zhao F."/>
            <person name="Cao W.C."/>
        </authorList>
    </citation>
    <scope>NUCLEOTIDE SEQUENCE [LARGE SCALE GENOMIC DNA]</scope>
    <source>
        <strain evidence="1">Iper-2018</strain>
    </source>
</reference>
<dbReference type="Proteomes" id="UP000805193">
    <property type="component" value="Unassembled WGS sequence"/>
</dbReference>
<dbReference type="EMBL" id="JABSTQ010010735">
    <property type="protein sequence ID" value="KAG0418460.1"/>
    <property type="molecule type" value="Genomic_DNA"/>
</dbReference>
<proteinExistence type="predicted"/>
<gene>
    <name evidence="1" type="ORF">HPB47_004808</name>
</gene>
<evidence type="ECO:0000313" key="2">
    <source>
        <dbReference type="Proteomes" id="UP000805193"/>
    </source>
</evidence>
<accession>A0AC60PEN8</accession>
<keyword evidence="2" id="KW-1185">Reference proteome</keyword>
<organism evidence="1 2">
    <name type="scientific">Ixodes persulcatus</name>
    <name type="common">Taiga tick</name>
    <dbReference type="NCBI Taxonomy" id="34615"/>
    <lineage>
        <taxon>Eukaryota</taxon>
        <taxon>Metazoa</taxon>
        <taxon>Ecdysozoa</taxon>
        <taxon>Arthropoda</taxon>
        <taxon>Chelicerata</taxon>
        <taxon>Arachnida</taxon>
        <taxon>Acari</taxon>
        <taxon>Parasitiformes</taxon>
        <taxon>Ixodida</taxon>
        <taxon>Ixodoidea</taxon>
        <taxon>Ixodidae</taxon>
        <taxon>Ixodinae</taxon>
        <taxon>Ixodes</taxon>
    </lineage>
</organism>
<comment type="caution">
    <text evidence="1">The sequence shown here is derived from an EMBL/GenBank/DDBJ whole genome shotgun (WGS) entry which is preliminary data.</text>
</comment>